<keyword evidence="1" id="KW-0472">Membrane</keyword>
<dbReference type="RefSeq" id="WP_045174859.1">
    <property type="nucleotide sequence ID" value="NZ_CP139957.1"/>
</dbReference>
<organism evidence="2 3">
    <name type="scientific">Anaerocellum danielii</name>
    <dbReference type="NCBI Taxonomy" id="1387557"/>
    <lineage>
        <taxon>Bacteria</taxon>
        <taxon>Bacillati</taxon>
        <taxon>Bacillota</taxon>
        <taxon>Bacillota incertae sedis</taxon>
        <taxon>Caldicellulosiruptorales</taxon>
        <taxon>Caldicellulosiruptoraceae</taxon>
        <taxon>Anaerocellum</taxon>
    </lineage>
</organism>
<evidence type="ECO:0008006" key="4">
    <source>
        <dbReference type="Google" id="ProtNLM"/>
    </source>
</evidence>
<dbReference type="Proteomes" id="UP001322744">
    <property type="component" value="Chromosome"/>
</dbReference>
<protein>
    <recommendedName>
        <fullName evidence="4">Bacteriocin</fullName>
    </recommendedName>
</protein>
<keyword evidence="3" id="KW-1185">Reference proteome</keyword>
<feature type="transmembrane region" description="Helical" evidence="1">
    <location>
        <begin position="59"/>
        <end position="76"/>
    </location>
</feature>
<name>A0ABZ0U2Z8_9FIRM</name>
<sequence length="79" mass="7998">MNDYMMESKLAVELGEIELLDIQGGKLGWNDLGFYISGVGGGVLGAAIAGAAFGSAAGPIGSFVGALIGGGVYWLLDQF</sequence>
<evidence type="ECO:0000313" key="3">
    <source>
        <dbReference type="Proteomes" id="UP001322744"/>
    </source>
</evidence>
<proteinExistence type="predicted"/>
<evidence type="ECO:0000256" key="1">
    <source>
        <dbReference type="SAM" id="Phobius"/>
    </source>
</evidence>
<reference evidence="2 3" key="1">
    <citation type="submission" date="2023-12" db="EMBL/GenBank/DDBJ databases">
        <authorList>
            <person name="Manesh M.J.H."/>
            <person name="Bing R.G."/>
            <person name="Willard D.J."/>
            <person name="Kelly R.M."/>
        </authorList>
    </citation>
    <scope>NUCLEOTIDE SEQUENCE [LARGE SCALE GENOMIC DNA]</scope>
    <source>
        <strain evidence="2 3">DSM 8977</strain>
    </source>
</reference>
<dbReference type="EMBL" id="CP139957">
    <property type="protein sequence ID" value="WPX10091.1"/>
    <property type="molecule type" value="Genomic_DNA"/>
</dbReference>
<keyword evidence="1" id="KW-0812">Transmembrane</keyword>
<keyword evidence="1" id="KW-1133">Transmembrane helix</keyword>
<feature type="transmembrane region" description="Helical" evidence="1">
    <location>
        <begin position="32"/>
        <end position="53"/>
    </location>
</feature>
<accession>A0ABZ0U2Z8</accession>
<gene>
    <name evidence="2" type="ORF">SOJ16_001355</name>
</gene>
<evidence type="ECO:0000313" key="2">
    <source>
        <dbReference type="EMBL" id="WPX10091.1"/>
    </source>
</evidence>